<organism evidence="3 4">
    <name type="scientific">Aduncisulcus paluster</name>
    <dbReference type="NCBI Taxonomy" id="2918883"/>
    <lineage>
        <taxon>Eukaryota</taxon>
        <taxon>Metamonada</taxon>
        <taxon>Carpediemonas-like organisms</taxon>
        <taxon>Aduncisulcus</taxon>
    </lineage>
</organism>
<feature type="compositionally biased region" description="Basic and acidic residues" evidence="1">
    <location>
        <begin position="346"/>
        <end position="357"/>
    </location>
</feature>
<feature type="region of interest" description="Disordered" evidence="1">
    <location>
        <begin position="312"/>
        <end position="384"/>
    </location>
</feature>
<gene>
    <name evidence="3" type="ORF">ADUPG1_012114</name>
</gene>
<comment type="caution">
    <text evidence="3">The sequence shown here is derived from an EMBL/GenBank/DDBJ whole genome shotgun (WGS) entry which is preliminary data.</text>
</comment>
<dbReference type="EMBL" id="BQXS01012403">
    <property type="protein sequence ID" value="GKT22430.1"/>
    <property type="molecule type" value="Genomic_DNA"/>
</dbReference>
<reference evidence="3" key="1">
    <citation type="submission" date="2022-03" db="EMBL/GenBank/DDBJ databases">
        <title>Draft genome sequence of Aduncisulcus paluster, a free-living microaerophilic Fornicata.</title>
        <authorList>
            <person name="Yuyama I."/>
            <person name="Kume K."/>
            <person name="Tamura T."/>
            <person name="Inagaki Y."/>
            <person name="Hashimoto T."/>
        </authorList>
    </citation>
    <scope>NUCLEOTIDE SEQUENCE</scope>
    <source>
        <strain evidence="3">NY0171</strain>
    </source>
</reference>
<sequence length="403" mass="44941">MQSLRQFTDNWNCRRRMNYLHGPAKPALASSRGFPATHSFVASIEDVSSSSSFSRFKNSLATMSMTLNFNGTTFSLDINDFTAYSDEPCGVDEDDMAALEERGISSSDMDSYFYRYSPFTSSDISGVSGLDFYADIELFEDSTSNLSTSKQFVISVISSTDDDGDCYSNQHRCSYTCLSVAYATDLNIGITPKHTSTYPNTYDVSDDDVRFVNGYYYSAESFSCSSVDYLPVSSLSLNIYDITTYCGIYQANYGGDLGKNQSNLITIGTIFLIIGGCCGVIIIILLLICYCDVESCFSSCSNIFYSCKTSHEKTQREEEEREERAEQRQRQRAMRSSTYQPESELGDQRIDIEDKSHSPLYQPSSQPIQPLPDEVVAQGEHDESGQTFIPVSVVLARMQAGEM</sequence>
<name>A0ABQ5JYD4_9EUKA</name>
<keyword evidence="4" id="KW-1185">Reference proteome</keyword>
<proteinExistence type="predicted"/>
<dbReference type="Proteomes" id="UP001057375">
    <property type="component" value="Unassembled WGS sequence"/>
</dbReference>
<evidence type="ECO:0000313" key="3">
    <source>
        <dbReference type="EMBL" id="GKT22430.1"/>
    </source>
</evidence>
<feature type="compositionally biased region" description="Polar residues" evidence="1">
    <location>
        <begin position="359"/>
        <end position="368"/>
    </location>
</feature>
<evidence type="ECO:0000256" key="2">
    <source>
        <dbReference type="SAM" id="Phobius"/>
    </source>
</evidence>
<evidence type="ECO:0000313" key="4">
    <source>
        <dbReference type="Proteomes" id="UP001057375"/>
    </source>
</evidence>
<keyword evidence="2" id="KW-0472">Membrane</keyword>
<accession>A0ABQ5JYD4</accession>
<evidence type="ECO:0000256" key="1">
    <source>
        <dbReference type="SAM" id="MobiDB-lite"/>
    </source>
</evidence>
<protein>
    <submittedName>
        <fullName evidence="3">Uncharacterized protein</fullName>
    </submittedName>
</protein>
<keyword evidence="2" id="KW-1133">Transmembrane helix</keyword>
<feature type="compositionally biased region" description="Basic and acidic residues" evidence="1">
    <location>
        <begin position="312"/>
        <end position="329"/>
    </location>
</feature>
<keyword evidence="2" id="KW-0812">Transmembrane</keyword>
<feature type="transmembrane region" description="Helical" evidence="2">
    <location>
        <begin position="264"/>
        <end position="288"/>
    </location>
</feature>